<keyword evidence="1" id="KW-0251">Elongation factor</keyword>
<dbReference type="RefSeq" id="WP_116240846.1">
    <property type="nucleotide sequence ID" value="NZ_QUAB01000015.1"/>
</dbReference>
<dbReference type="Gene3D" id="2.40.30.10">
    <property type="entry name" value="Translation factors"/>
    <property type="match status" value="1"/>
</dbReference>
<evidence type="ECO:0000313" key="2">
    <source>
        <dbReference type="Proteomes" id="UP000262172"/>
    </source>
</evidence>
<dbReference type="EMBL" id="QUAB01000015">
    <property type="protein sequence ID" value="REJ07601.1"/>
    <property type="molecule type" value="Genomic_DNA"/>
</dbReference>
<protein>
    <submittedName>
        <fullName evidence="1">Elongation factor Tu</fullName>
    </submittedName>
</protein>
<gene>
    <name evidence="1" type="ORF">DY023_02880</name>
</gene>
<organism evidence="1 2">
    <name type="scientific">Microbacterium bovistercoris</name>
    <dbReference type="NCBI Taxonomy" id="2293570"/>
    <lineage>
        <taxon>Bacteria</taxon>
        <taxon>Bacillati</taxon>
        <taxon>Actinomycetota</taxon>
        <taxon>Actinomycetes</taxon>
        <taxon>Micrococcales</taxon>
        <taxon>Microbacteriaceae</taxon>
        <taxon>Microbacterium</taxon>
    </lineage>
</organism>
<sequence length="121" mass="12794">MGLFRRAERVAQPHPAAAGPFRFEVDDVFVITFRGPVFTGRVASGSIAQGAAVVLEREGGNLSGVVKEINVRRRKRDMTTAGDEAGLMIDGIGVDDLPLRPTGDGHVIDSAALRGAVIRAV</sequence>
<dbReference type="InterPro" id="IPR050055">
    <property type="entry name" value="EF-Tu_GTPase"/>
</dbReference>
<accession>A0A371NWS1</accession>
<dbReference type="PANTHER" id="PTHR43721">
    <property type="entry name" value="ELONGATION FACTOR TU-RELATED"/>
    <property type="match status" value="1"/>
</dbReference>
<dbReference type="AlphaFoldDB" id="A0A371NWS1"/>
<dbReference type="InterPro" id="IPR009000">
    <property type="entry name" value="Transl_B-barrel_sf"/>
</dbReference>
<dbReference type="SUPFAM" id="SSF50447">
    <property type="entry name" value="Translation proteins"/>
    <property type="match status" value="1"/>
</dbReference>
<dbReference type="OrthoDB" id="3829909at2"/>
<proteinExistence type="predicted"/>
<name>A0A371NWS1_9MICO</name>
<dbReference type="Proteomes" id="UP000262172">
    <property type="component" value="Unassembled WGS sequence"/>
</dbReference>
<keyword evidence="2" id="KW-1185">Reference proteome</keyword>
<evidence type="ECO:0000313" key="1">
    <source>
        <dbReference type="EMBL" id="REJ07601.1"/>
    </source>
</evidence>
<dbReference type="GO" id="GO:0003746">
    <property type="term" value="F:translation elongation factor activity"/>
    <property type="evidence" value="ECO:0007669"/>
    <property type="project" value="UniProtKB-KW"/>
</dbReference>
<reference evidence="1 2" key="1">
    <citation type="submission" date="2018-08" db="EMBL/GenBank/DDBJ databases">
        <title>Isolation, diversity and antifungal activity of Actinobacteria from cow dung.</title>
        <authorList>
            <person name="Ling L."/>
        </authorList>
    </citation>
    <scope>NUCLEOTIDE SEQUENCE [LARGE SCALE GENOMIC DNA]</scope>
    <source>
        <strain evidence="1 2">NEAU-LLE</strain>
    </source>
</reference>
<keyword evidence="1" id="KW-0648">Protein biosynthesis</keyword>
<dbReference type="PANTHER" id="PTHR43721:SF22">
    <property type="entry name" value="ELONGATION FACTOR TU, MITOCHONDRIAL"/>
    <property type="match status" value="1"/>
</dbReference>
<comment type="caution">
    <text evidence="1">The sequence shown here is derived from an EMBL/GenBank/DDBJ whole genome shotgun (WGS) entry which is preliminary data.</text>
</comment>